<keyword evidence="8" id="KW-1185">Reference proteome</keyword>
<accession>W7Y6P8</accession>
<dbReference type="CDD" id="cd00267">
    <property type="entry name" value="ABC_ATPase"/>
    <property type="match status" value="1"/>
</dbReference>
<dbReference type="PANTHER" id="PTHR42771">
    <property type="entry name" value="IRON(3+)-HYDROXAMATE IMPORT ATP-BINDING PROTEIN FHUC"/>
    <property type="match status" value="1"/>
</dbReference>
<dbReference type="EMBL" id="BAVZ01000001">
    <property type="protein sequence ID" value="GAF06570.1"/>
    <property type="molecule type" value="Genomic_DNA"/>
</dbReference>
<dbReference type="InterPro" id="IPR041685">
    <property type="entry name" value="AAA_GajA/Old/RecF-like"/>
</dbReference>
<dbReference type="PANTHER" id="PTHR42771:SF2">
    <property type="entry name" value="IRON(3+)-HYDROXAMATE IMPORT ATP-BINDING PROTEIN FHUC"/>
    <property type="match status" value="1"/>
</dbReference>
<dbReference type="eggNOG" id="COG3910">
    <property type="taxonomic scope" value="Bacteria"/>
</dbReference>
<keyword evidence="5" id="KW-0472">Membrane</keyword>
<sequence>MEIIKSLAIQSIMLPKVSNGFYFRAETFDSFTTYIDELAKDPYIGFSAYRPYGGKSLNELSHGQAFLNFFNNRFSKKGIYLLDEPESALSPQNQLVFMRILRDLEKNGQAQFIIATHSPILMAYPDSTILQFKKLSIETIPYEETEHFILTKDFLNHRERYFRTLFEEDEFT</sequence>
<dbReference type="Pfam" id="PF13175">
    <property type="entry name" value="AAA_15"/>
    <property type="match status" value="1"/>
</dbReference>
<keyword evidence="2" id="KW-0813">Transport</keyword>
<organism evidence="7 8">
    <name type="scientific">Paenibacillus pini JCM 16418</name>
    <dbReference type="NCBI Taxonomy" id="1236976"/>
    <lineage>
        <taxon>Bacteria</taxon>
        <taxon>Bacillati</taxon>
        <taxon>Bacillota</taxon>
        <taxon>Bacilli</taxon>
        <taxon>Bacillales</taxon>
        <taxon>Paenibacillaceae</taxon>
        <taxon>Paenibacillus</taxon>
    </lineage>
</organism>
<evidence type="ECO:0000256" key="1">
    <source>
        <dbReference type="ARBA" id="ARBA00004202"/>
    </source>
</evidence>
<dbReference type="RefSeq" id="WP_052019998.1">
    <property type="nucleotide sequence ID" value="NZ_BAVZ01000001.1"/>
</dbReference>
<dbReference type="GO" id="GO:0006811">
    <property type="term" value="P:monoatomic ion transport"/>
    <property type="evidence" value="ECO:0007669"/>
    <property type="project" value="UniProtKB-KW"/>
</dbReference>
<name>W7Y6P8_9BACL</name>
<dbReference type="AlphaFoldDB" id="W7Y6P8"/>
<evidence type="ECO:0000256" key="3">
    <source>
        <dbReference type="ARBA" id="ARBA00022475"/>
    </source>
</evidence>
<dbReference type="Gene3D" id="3.40.50.300">
    <property type="entry name" value="P-loop containing nucleotide triphosphate hydrolases"/>
    <property type="match status" value="1"/>
</dbReference>
<evidence type="ECO:0000256" key="2">
    <source>
        <dbReference type="ARBA" id="ARBA00022448"/>
    </source>
</evidence>
<comment type="subcellular location">
    <subcellularLocation>
        <location evidence="1">Cell membrane</location>
        <topology evidence="1">Peripheral membrane protein</topology>
    </subcellularLocation>
</comment>
<dbReference type="Proteomes" id="UP000019364">
    <property type="component" value="Unassembled WGS sequence"/>
</dbReference>
<proteinExistence type="predicted"/>
<keyword evidence="3" id="KW-1003">Cell membrane</keyword>
<evidence type="ECO:0000256" key="4">
    <source>
        <dbReference type="ARBA" id="ARBA00023065"/>
    </source>
</evidence>
<dbReference type="SUPFAM" id="SSF52540">
    <property type="entry name" value="P-loop containing nucleoside triphosphate hydrolases"/>
    <property type="match status" value="1"/>
</dbReference>
<dbReference type="InterPro" id="IPR051535">
    <property type="entry name" value="Siderophore_ABC-ATPase"/>
</dbReference>
<protein>
    <submittedName>
        <fullName evidence="7">ABC transporter</fullName>
    </submittedName>
</protein>
<dbReference type="InterPro" id="IPR027417">
    <property type="entry name" value="P-loop_NTPase"/>
</dbReference>
<evidence type="ECO:0000256" key="5">
    <source>
        <dbReference type="ARBA" id="ARBA00023136"/>
    </source>
</evidence>
<evidence type="ECO:0000313" key="7">
    <source>
        <dbReference type="EMBL" id="GAF06570.1"/>
    </source>
</evidence>
<reference evidence="7 8" key="1">
    <citation type="journal article" date="2014" name="Genome Announc.">
        <title>Draft Genome Sequence of Paenibacillus pini JCM 16418T, Isolated from the Rhizosphere of Pine Tree.</title>
        <authorList>
            <person name="Yuki M."/>
            <person name="Oshima K."/>
            <person name="Suda W."/>
            <person name="Oshida Y."/>
            <person name="Kitamura K."/>
            <person name="Iida Y."/>
            <person name="Hattori M."/>
            <person name="Ohkuma M."/>
        </authorList>
    </citation>
    <scope>NUCLEOTIDE SEQUENCE [LARGE SCALE GENOMIC DNA]</scope>
    <source>
        <strain evidence="7 8">JCM 16418</strain>
    </source>
</reference>
<evidence type="ECO:0000313" key="8">
    <source>
        <dbReference type="Proteomes" id="UP000019364"/>
    </source>
</evidence>
<evidence type="ECO:0000259" key="6">
    <source>
        <dbReference type="Pfam" id="PF13175"/>
    </source>
</evidence>
<comment type="caution">
    <text evidence="7">The sequence shown here is derived from an EMBL/GenBank/DDBJ whole genome shotgun (WGS) entry which is preliminary data.</text>
</comment>
<dbReference type="GO" id="GO:0005886">
    <property type="term" value="C:plasma membrane"/>
    <property type="evidence" value="ECO:0007669"/>
    <property type="project" value="UniProtKB-SubCell"/>
</dbReference>
<keyword evidence="4" id="KW-0406">Ion transport</keyword>
<feature type="domain" description="Endonuclease GajA/Old nuclease/RecF-like AAA" evidence="6">
    <location>
        <begin position="66"/>
        <end position="121"/>
    </location>
</feature>
<gene>
    <name evidence="7" type="ORF">JCM16418_535</name>
</gene>